<reference evidence="14" key="1">
    <citation type="submission" date="2015-03" db="EMBL/GenBank/DDBJ databases">
        <title>Luteipulveratus halotolerans sp. nov., a novel actinobacterium (Dermacoccaceae) from Sarawak, Malaysia.</title>
        <authorList>
            <person name="Juboi H."/>
            <person name="Basik A."/>
            <person name="Shamsul S.S."/>
            <person name="Arnold P."/>
            <person name="Schmitt E.K."/>
            <person name="Sanglier J.-J."/>
            <person name="Yeo T."/>
        </authorList>
    </citation>
    <scope>NUCLEOTIDE SEQUENCE [LARGE SCALE GENOMIC DNA]</scope>
    <source>
        <strain evidence="14">C296001</strain>
    </source>
</reference>
<comment type="similarity">
    <text evidence="10">Belongs to the glycosyltransferase 28 family. MurG subfamily.</text>
</comment>
<proteinExistence type="inferred from homology"/>
<dbReference type="Pfam" id="PF03033">
    <property type="entry name" value="Glyco_transf_28"/>
    <property type="match status" value="1"/>
</dbReference>
<dbReference type="GO" id="GO:0050511">
    <property type="term" value="F:undecaprenyldiphospho-muramoylpentapeptide beta-N-acetylglucosaminyltransferase activity"/>
    <property type="evidence" value="ECO:0007669"/>
    <property type="project" value="UniProtKB-UniRule"/>
</dbReference>
<keyword evidence="9 10" id="KW-0961">Cell wall biogenesis/degradation</keyword>
<evidence type="ECO:0000256" key="10">
    <source>
        <dbReference type="HAMAP-Rule" id="MF_00033"/>
    </source>
</evidence>
<dbReference type="GO" id="GO:0005886">
    <property type="term" value="C:plasma membrane"/>
    <property type="evidence" value="ECO:0007669"/>
    <property type="project" value="UniProtKB-SubCell"/>
</dbReference>
<keyword evidence="8 10" id="KW-0131">Cell cycle</keyword>
<dbReference type="OrthoDB" id="9808936at2"/>
<comment type="function">
    <text evidence="10">Cell wall formation. Catalyzes the transfer of a GlcNAc subunit on undecaprenyl-pyrophosphoryl-MurNAc-pentapeptide (lipid intermediate I) to form undecaprenyl-pyrophosphoryl-MurNAc-(pentapeptide)GlcNAc (lipid intermediate II).</text>
</comment>
<evidence type="ECO:0000256" key="5">
    <source>
        <dbReference type="ARBA" id="ARBA00022960"/>
    </source>
</evidence>
<keyword evidence="5 10" id="KW-0133">Cell shape</keyword>
<dbReference type="GO" id="GO:0071555">
    <property type="term" value="P:cell wall organization"/>
    <property type="evidence" value="ECO:0007669"/>
    <property type="project" value="UniProtKB-KW"/>
</dbReference>
<feature type="domain" description="Glycosyltransferase family 28 N-terminal" evidence="11">
    <location>
        <begin position="7"/>
        <end position="145"/>
    </location>
</feature>
<dbReference type="Gene3D" id="3.40.50.2000">
    <property type="entry name" value="Glycogen Phosphorylase B"/>
    <property type="match status" value="2"/>
</dbReference>
<evidence type="ECO:0000256" key="4">
    <source>
        <dbReference type="ARBA" id="ARBA00022679"/>
    </source>
</evidence>
<keyword evidence="7 10" id="KW-0472">Membrane</keyword>
<dbReference type="HAMAP" id="MF_00033">
    <property type="entry name" value="MurG"/>
    <property type="match status" value="1"/>
</dbReference>
<comment type="subcellular location">
    <subcellularLocation>
        <location evidence="10">Cell membrane</location>
        <topology evidence="10">Peripheral membrane protein</topology>
        <orientation evidence="10">Cytoplasmic side</orientation>
    </subcellularLocation>
</comment>
<dbReference type="InterPro" id="IPR004276">
    <property type="entry name" value="GlycoTrans_28_N"/>
</dbReference>
<dbReference type="GO" id="GO:0008360">
    <property type="term" value="P:regulation of cell shape"/>
    <property type="evidence" value="ECO:0007669"/>
    <property type="project" value="UniProtKB-KW"/>
</dbReference>
<evidence type="ECO:0000313" key="14">
    <source>
        <dbReference type="Proteomes" id="UP000037397"/>
    </source>
</evidence>
<feature type="domain" description="Glycosyl transferase family 28 C-terminal" evidence="12">
    <location>
        <begin position="191"/>
        <end position="353"/>
    </location>
</feature>
<evidence type="ECO:0000313" key="13">
    <source>
        <dbReference type="EMBL" id="KNX36891.1"/>
    </source>
</evidence>
<dbReference type="UniPathway" id="UPA00219"/>
<feature type="binding site" evidence="10">
    <location>
        <position position="127"/>
    </location>
    <ligand>
        <name>UDP-N-acetyl-alpha-D-glucosamine</name>
        <dbReference type="ChEBI" id="CHEBI:57705"/>
    </ligand>
</feature>
<comment type="caution">
    <text evidence="10">Lacks conserved residue(s) required for the propagation of feature annotation.</text>
</comment>
<keyword evidence="2 10" id="KW-0132">Cell division</keyword>
<evidence type="ECO:0000256" key="6">
    <source>
        <dbReference type="ARBA" id="ARBA00022984"/>
    </source>
</evidence>
<evidence type="ECO:0000259" key="11">
    <source>
        <dbReference type="Pfam" id="PF03033"/>
    </source>
</evidence>
<accession>A0A0L6CGE4</accession>
<comment type="catalytic activity">
    <reaction evidence="10">
        <text>di-trans,octa-cis-undecaprenyl diphospho-N-acetyl-alpha-D-muramoyl-L-alanyl-D-glutamyl-meso-2,6-diaminopimeloyl-D-alanyl-D-alanine + UDP-N-acetyl-alpha-D-glucosamine = di-trans,octa-cis-undecaprenyl diphospho-[N-acetyl-alpha-D-glucosaminyl-(1-&gt;4)]-N-acetyl-alpha-D-muramoyl-L-alanyl-D-glutamyl-meso-2,6-diaminopimeloyl-D-alanyl-D-alanine + UDP + H(+)</text>
        <dbReference type="Rhea" id="RHEA:31227"/>
        <dbReference type="ChEBI" id="CHEBI:15378"/>
        <dbReference type="ChEBI" id="CHEBI:57705"/>
        <dbReference type="ChEBI" id="CHEBI:58223"/>
        <dbReference type="ChEBI" id="CHEBI:61387"/>
        <dbReference type="ChEBI" id="CHEBI:61388"/>
        <dbReference type="EC" id="2.4.1.227"/>
    </reaction>
</comment>
<dbReference type="PANTHER" id="PTHR21015">
    <property type="entry name" value="UDP-N-ACETYLGLUCOSAMINE--N-ACETYLMURAMYL-(PENTAPEPTIDE) PYROPHOSPHORYL-UNDECAPRENOL N-ACETYLGLUCOSAMINE TRANSFERASE 1"/>
    <property type="match status" value="1"/>
</dbReference>
<dbReference type="GO" id="GO:0005975">
    <property type="term" value="P:carbohydrate metabolic process"/>
    <property type="evidence" value="ECO:0007669"/>
    <property type="project" value="InterPro"/>
</dbReference>
<feature type="binding site" evidence="10">
    <location>
        <position position="294"/>
    </location>
    <ligand>
        <name>UDP-N-acetyl-alpha-D-glucosamine</name>
        <dbReference type="ChEBI" id="CHEBI:57705"/>
    </ligand>
</feature>
<evidence type="ECO:0000256" key="2">
    <source>
        <dbReference type="ARBA" id="ARBA00022618"/>
    </source>
</evidence>
<evidence type="ECO:0000256" key="8">
    <source>
        <dbReference type="ARBA" id="ARBA00023306"/>
    </source>
</evidence>
<organism evidence="13 14">
    <name type="scientific">Luteipulveratus halotolerans</name>
    <dbReference type="NCBI Taxonomy" id="1631356"/>
    <lineage>
        <taxon>Bacteria</taxon>
        <taxon>Bacillati</taxon>
        <taxon>Actinomycetota</taxon>
        <taxon>Actinomycetes</taxon>
        <taxon>Micrococcales</taxon>
        <taxon>Dermacoccaceae</taxon>
        <taxon>Luteipulveratus</taxon>
    </lineage>
</organism>
<keyword evidence="4 10" id="KW-0808">Transferase</keyword>
<evidence type="ECO:0000256" key="9">
    <source>
        <dbReference type="ARBA" id="ARBA00023316"/>
    </source>
</evidence>
<evidence type="ECO:0000259" key="12">
    <source>
        <dbReference type="Pfam" id="PF04101"/>
    </source>
</evidence>
<sequence length="367" mass="39330">MTVLSSVVLAGGGTAGHVSPLLATADALRERHPGVRITVLGSRGGLEERLVPERGYDLRVIPKVAFPRRPDLDALKFPVALPRAVRQTRRIFDEVEPQVVVGFGGFVCPPAYLAAKGRIPIVVHEGNAITGMATKLGIRYTDHVAKTFEITPLPQARLIGMPLRRQITRLDRAAVRPEALRELGLQDGLPTVLVTGGSLGAQRINDSFQANVDLLRREGVQVLHVTGRGKGFDPGPGEPGQAPYVVLEYADRMDLAYAAADLVVTRSGGNMVFETTTVGLPAVFVPLPVGNGEQRLNAKAVVDDGGAVLVDNDDFTPEWVAEHVPALVKDRQRLQQLATAAARHGHRDADEQLVDLIEEAVAAGAAR</sequence>
<dbReference type="InterPro" id="IPR007235">
    <property type="entry name" value="Glyco_trans_28_C"/>
</dbReference>
<dbReference type="STRING" id="1631356.VV01_06575"/>
<dbReference type="PATRIC" id="fig|1631356.3.peg.1260"/>
<dbReference type="EMBL" id="LAIR01000002">
    <property type="protein sequence ID" value="KNX36891.1"/>
    <property type="molecule type" value="Genomic_DNA"/>
</dbReference>
<evidence type="ECO:0000256" key="7">
    <source>
        <dbReference type="ARBA" id="ARBA00023136"/>
    </source>
</evidence>
<keyword evidence="14" id="KW-1185">Reference proteome</keyword>
<name>A0A0L6CGE4_9MICO</name>
<dbReference type="InterPro" id="IPR006009">
    <property type="entry name" value="GlcNAc_MurG"/>
</dbReference>
<protein>
    <recommendedName>
        <fullName evidence="10">UDP-N-acetylglucosamine--N-acetylmuramyl-(pentapeptide) pyrophosphoryl-undecaprenol N-acetylglucosamine transferase</fullName>
        <ecNumber evidence="10">2.4.1.227</ecNumber>
    </recommendedName>
    <alternativeName>
        <fullName evidence="10">Undecaprenyl-PP-MurNAc-pentapeptide-UDPGlcNAc GlcNAc transferase</fullName>
    </alternativeName>
</protein>
<dbReference type="SUPFAM" id="SSF53756">
    <property type="entry name" value="UDP-Glycosyltransferase/glycogen phosphorylase"/>
    <property type="match status" value="1"/>
</dbReference>
<comment type="pathway">
    <text evidence="10">Cell wall biogenesis; peptidoglycan biosynthesis.</text>
</comment>
<dbReference type="AlphaFoldDB" id="A0A0L6CGE4"/>
<gene>
    <name evidence="10" type="primary">murG</name>
    <name evidence="13" type="ORF">VV01_06575</name>
</gene>
<dbReference type="CDD" id="cd03785">
    <property type="entry name" value="GT28_MurG"/>
    <property type="match status" value="1"/>
</dbReference>
<evidence type="ECO:0000256" key="3">
    <source>
        <dbReference type="ARBA" id="ARBA00022676"/>
    </source>
</evidence>
<dbReference type="GO" id="GO:0009252">
    <property type="term" value="P:peptidoglycan biosynthetic process"/>
    <property type="evidence" value="ECO:0007669"/>
    <property type="project" value="UniProtKB-UniRule"/>
</dbReference>
<dbReference type="Pfam" id="PF04101">
    <property type="entry name" value="Glyco_tran_28_C"/>
    <property type="match status" value="1"/>
</dbReference>
<feature type="binding site" evidence="10">
    <location>
        <begin position="14"/>
        <end position="16"/>
    </location>
    <ligand>
        <name>UDP-N-acetyl-alpha-D-glucosamine</name>
        <dbReference type="ChEBI" id="CHEBI:57705"/>
    </ligand>
</feature>
<dbReference type="EC" id="2.4.1.227" evidence="10"/>
<keyword evidence="3 10" id="KW-0328">Glycosyltransferase</keyword>
<dbReference type="RefSeq" id="WP_050669192.1">
    <property type="nucleotide sequence ID" value="NZ_LAIR01000002.1"/>
</dbReference>
<dbReference type="PANTHER" id="PTHR21015:SF22">
    <property type="entry name" value="GLYCOSYLTRANSFERASE"/>
    <property type="match status" value="1"/>
</dbReference>
<feature type="binding site" evidence="10">
    <location>
        <position position="198"/>
    </location>
    <ligand>
        <name>UDP-N-acetyl-alpha-D-glucosamine</name>
        <dbReference type="ChEBI" id="CHEBI:57705"/>
    </ligand>
</feature>
<dbReference type="GO" id="GO:0051301">
    <property type="term" value="P:cell division"/>
    <property type="evidence" value="ECO:0007669"/>
    <property type="project" value="UniProtKB-KW"/>
</dbReference>
<comment type="caution">
    <text evidence="13">The sequence shown here is derived from an EMBL/GenBank/DDBJ whole genome shotgun (WGS) entry which is preliminary data.</text>
</comment>
<keyword evidence="6 10" id="KW-0573">Peptidoglycan synthesis</keyword>
<dbReference type="GO" id="GO:0051991">
    <property type="term" value="F:UDP-N-acetyl-D-glucosamine:N-acetylmuramoyl-L-alanyl-D-glutamyl-meso-2,6-diaminopimelyl-D-alanyl-D-alanine-diphosphoundecaprenol 4-beta-N-acetylglucosaminlytransferase activity"/>
    <property type="evidence" value="ECO:0007669"/>
    <property type="project" value="RHEA"/>
</dbReference>
<keyword evidence="1 10" id="KW-1003">Cell membrane</keyword>
<dbReference type="Proteomes" id="UP000037397">
    <property type="component" value="Unassembled WGS sequence"/>
</dbReference>
<evidence type="ECO:0000256" key="1">
    <source>
        <dbReference type="ARBA" id="ARBA00022475"/>
    </source>
</evidence>
<feature type="binding site" evidence="10">
    <location>
        <position position="164"/>
    </location>
    <ligand>
        <name>UDP-N-acetyl-alpha-D-glucosamine</name>
        <dbReference type="ChEBI" id="CHEBI:57705"/>
    </ligand>
</feature>